<keyword evidence="1" id="KW-0732">Signal</keyword>
<dbReference type="NCBIfam" id="TIGR01451">
    <property type="entry name" value="B_ant_repeat"/>
    <property type="match status" value="1"/>
</dbReference>
<dbReference type="InterPro" id="IPR047589">
    <property type="entry name" value="DUF11_rpt"/>
</dbReference>
<feature type="chain" id="PRO_5045968148" description="DUF11 domain-containing protein" evidence="1">
    <location>
        <begin position="30"/>
        <end position="1686"/>
    </location>
</feature>
<evidence type="ECO:0000259" key="2">
    <source>
        <dbReference type="Pfam" id="PF01345"/>
    </source>
</evidence>
<dbReference type="InterPro" id="IPR001434">
    <property type="entry name" value="OmcB-like_DUF11"/>
</dbReference>
<proteinExistence type="predicted"/>
<sequence>MMFIKAKKSITNIAAAFAFFGFNASAALAQTTPLGTEVVNRASLSYDHSSGNYTFPTNDATFTVTARPSPSVIEFFRQAPTAPDAEFISLNGSDYSFDGTNTRGSFQPIPRDSASMGMPVSSDKPVPIIPAESFFAGEMMIVRVVDKGQNGDPDLIETVTSTITTKSGDSIVIRLYEDTPDSGIFYAYVPSTSENSTTNDPVLSTPDATSIKAEYVDPFDATEQSEDSVLVDPYGLLFDSLTGELINGAEVTIVDADTLQPTQVFGIDAMSAYPSTLLTGSVVTDASGLVYDLEDGQFLFPLVYPGEYRLLITPPQGYIFPSGFGASDFEALNNGPFEIIDGSYGLTFTVDASGPLHFDVPLDTTRGLTVTKTAGNVQAALGDFVTYTIKVSNDSEHLLPLLIKDELPRGVRYQDNSAQMGGERLPEDAVTASADLIIFDAGDIQAGQSKEINYVAAIGAGAPNGEAINIASAINPYGRKISNTSEAVINIKEDLLRSESTVIGRVSENACNTDDEWTRDIQTTPGVEGVRIYMETGEFVVTDETGAFHFEGIEKGTHILQIDPATLPAGYTPIQCEENTRYAGNAASQFIDIIGGGIWKANFYLERTETVATEETQSQTVAAQEYLAYDDAWLNTQNADTAWVYPDTSFAPAGRSLNIGIKLPAGSKIDLNLNGRPVEKTNRQPRLLSADQKVVLKRWKGVDIQSGRNTIEAIITHKDGRVEKLNKEIWFVEQGERARLVDDQSILVADGRTAPIIAIRLENSEKQPVHAGRIIEVDVTAPYKLNTENRLSDIAPVDVGIVEARGISINREGIAMVELAPTLRTGKVRVRVPLTDDRYEEIEAYLRPEKRDWVVVGLAVGELAEVSSNDIFADTTDGQSKSGRIAFFAKGLVKGDWLLTLAVDTAKRRGRKDDELYDAIDPNAYYTLYGDRSESGHEAQSRYPLYVKLEKDTTKVLFGDFNTDIADSELGRYGRQLSGLKADYEGENFSLTGFAAETNQGFVKDEIPADGTSGPYQLSQTNLVRNSETIIIETRDRNRPDQILSSRSLQRYTDYELDVDTGEIIFRFPVNTTDASFNDNVIVVDYETFADADRNITYGGRAEVRGFDDKVEVGVNFISEDGASTTSKSASRLTSVDAKMDITEKTQLVAEFASSNNASAEEGQDDVESNAYLIELRHASDGVSAQAYIREEEAGFGLGQTGSNTNGIRRVGAQASIRISEKTNEETGNRLIRRVEGQAYRETNLGTDQNRTVSDIALIQNGHSFTAGVGLRSVKEHLTTGDRESLLATVNASKNFQKAGVTVLASHEQPISSDKDQVSTSPERTILGLDKAFGERVTLNLRHEITNGADASGNNTLVGVTVQPWTGGQVVTGLDRITKDASSRLAATVGLDQSFRISENWSASLGLMNRSRIDGGDNPVDPLADDAISPIAEGTRSALTEDDSYTSGYVGLGYRNEGTAASGRFEYRDTISSTRTAFILGAAREMTETISYAASARLQSDEQANGTTDKLIARLGFVRRPEDESISIFNRLDFQMERADLNGESWKVVNNLGINMAPTERSQLAAFHGIKYSEANLLGQQYSGWTNLIGAEYRYDVTRYVDLGLRGSVLTSTATSTTEYQFGPSVGLSPTKNIWISAGYNFTGFKDNDFDAALDSRNGMFIKLRLKLDQNDLDGLLAWVSPKEGK</sequence>
<comment type="caution">
    <text evidence="3">The sequence shown here is derived from an EMBL/GenBank/DDBJ whole genome shotgun (WGS) entry which is preliminary data.</text>
</comment>
<evidence type="ECO:0000313" key="3">
    <source>
        <dbReference type="EMBL" id="MFC7292766.1"/>
    </source>
</evidence>
<dbReference type="EMBL" id="JBHTBR010000005">
    <property type="protein sequence ID" value="MFC7292766.1"/>
    <property type="molecule type" value="Genomic_DNA"/>
</dbReference>
<accession>A0ABW2IPD9</accession>
<dbReference type="Proteomes" id="UP001596492">
    <property type="component" value="Unassembled WGS sequence"/>
</dbReference>
<gene>
    <name evidence="3" type="ORF">ACFQS8_14130</name>
</gene>
<feature type="domain" description="DUF11" evidence="2">
    <location>
        <begin position="368"/>
        <end position="473"/>
    </location>
</feature>
<feature type="signal peptide" evidence="1">
    <location>
        <begin position="1"/>
        <end position="29"/>
    </location>
</feature>
<name>A0ABW2IPD9_9PROT</name>
<organism evidence="3 4">
    <name type="scientific">Hirschia litorea</name>
    <dbReference type="NCBI Taxonomy" id="1199156"/>
    <lineage>
        <taxon>Bacteria</taxon>
        <taxon>Pseudomonadati</taxon>
        <taxon>Pseudomonadota</taxon>
        <taxon>Alphaproteobacteria</taxon>
        <taxon>Hyphomonadales</taxon>
        <taxon>Hyphomonadaceae</taxon>
        <taxon>Hirschia</taxon>
    </lineage>
</organism>
<reference evidence="4" key="1">
    <citation type="journal article" date="2019" name="Int. J. Syst. Evol. Microbiol.">
        <title>The Global Catalogue of Microorganisms (GCM) 10K type strain sequencing project: providing services to taxonomists for standard genome sequencing and annotation.</title>
        <authorList>
            <consortium name="The Broad Institute Genomics Platform"/>
            <consortium name="The Broad Institute Genome Sequencing Center for Infectious Disease"/>
            <person name="Wu L."/>
            <person name="Ma J."/>
        </authorList>
    </citation>
    <scope>NUCLEOTIDE SEQUENCE [LARGE SCALE GENOMIC DNA]</scope>
    <source>
        <strain evidence="4">CCUG 51308</strain>
    </source>
</reference>
<keyword evidence="4" id="KW-1185">Reference proteome</keyword>
<evidence type="ECO:0000256" key="1">
    <source>
        <dbReference type="SAM" id="SignalP"/>
    </source>
</evidence>
<protein>
    <recommendedName>
        <fullName evidence="2">DUF11 domain-containing protein</fullName>
    </recommendedName>
</protein>
<evidence type="ECO:0000313" key="4">
    <source>
        <dbReference type="Proteomes" id="UP001596492"/>
    </source>
</evidence>
<dbReference type="Pfam" id="PF01345">
    <property type="entry name" value="DUF11"/>
    <property type="match status" value="1"/>
</dbReference>
<dbReference type="RefSeq" id="WP_382168470.1">
    <property type="nucleotide sequence ID" value="NZ_JBHTBR010000005.1"/>
</dbReference>